<reference evidence="2" key="1">
    <citation type="journal article" date="2023" name="G3 (Bethesda)">
        <title>A reference genome for the long-term kleptoplast-retaining sea slug Elysia crispata morphotype clarki.</title>
        <authorList>
            <person name="Eastman K.E."/>
            <person name="Pendleton A.L."/>
            <person name="Shaikh M.A."/>
            <person name="Suttiyut T."/>
            <person name="Ogas R."/>
            <person name="Tomko P."/>
            <person name="Gavelis G."/>
            <person name="Widhalm J.R."/>
            <person name="Wisecaver J.H."/>
        </authorList>
    </citation>
    <scope>NUCLEOTIDE SEQUENCE</scope>
    <source>
        <strain evidence="2">ECLA1</strain>
    </source>
</reference>
<keyword evidence="1" id="KW-0812">Transmembrane</keyword>
<sequence>MRNLHPLVRVSRLVCLFVVISTPLVMTAYYDDQIKEAVRFLINFTKKFFLYALPQIKKGPVKTTMGNMLFFLNQDLFLDDLPATDLLKLSFSLFRNLTVLTSGLEDVKDSARFSSRQGFLEDSPRLKELRRSK</sequence>
<evidence type="ECO:0000313" key="2">
    <source>
        <dbReference type="EMBL" id="KAK3745606.1"/>
    </source>
</evidence>
<feature type="transmembrane region" description="Helical" evidence="1">
    <location>
        <begin position="12"/>
        <end position="30"/>
    </location>
</feature>
<protein>
    <submittedName>
        <fullName evidence="2">Uncharacterized protein</fullName>
    </submittedName>
</protein>
<gene>
    <name evidence="2" type="ORF">RRG08_053005</name>
</gene>
<organism evidence="2 3">
    <name type="scientific">Elysia crispata</name>
    <name type="common">lettuce slug</name>
    <dbReference type="NCBI Taxonomy" id="231223"/>
    <lineage>
        <taxon>Eukaryota</taxon>
        <taxon>Metazoa</taxon>
        <taxon>Spiralia</taxon>
        <taxon>Lophotrochozoa</taxon>
        <taxon>Mollusca</taxon>
        <taxon>Gastropoda</taxon>
        <taxon>Heterobranchia</taxon>
        <taxon>Euthyneura</taxon>
        <taxon>Panpulmonata</taxon>
        <taxon>Sacoglossa</taxon>
        <taxon>Placobranchoidea</taxon>
        <taxon>Plakobranchidae</taxon>
        <taxon>Elysia</taxon>
    </lineage>
</organism>
<dbReference type="Proteomes" id="UP001283361">
    <property type="component" value="Unassembled WGS sequence"/>
</dbReference>
<comment type="caution">
    <text evidence="2">The sequence shown here is derived from an EMBL/GenBank/DDBJ whole genome shotgun (WGS) entry which is preliminary data.</text>
</comment>
<keyword evidence="1" id="KW-1133">Transmembrane helix</keyword>
<keyword evidence="1" id="KW-0472">Membrane</keyword>
<evidence type="ECO:0000313" key="3">
    <source>
        <dbReference type="Proteomes" id="UP001283361"/>
    </source>
</evidence>
<name>A0AAE1CYK1_9GAST</name>
<accession>A0AAE1CYK1</accession>
<dbReference type="EMBL" id="JAWDGP010006207">
    <property type="protein sequence ID" value="KAK3745606.1"/>
    <property type="molecule type" value="Genomic_DNA"/>
</dbReference>
<evidence type="ECO:0000256" key="1">
    <source>
        <dbReference type="SAM" id="Phobius"/>
    </source>
</evidence>
<dbReference type="AlphaFoldDB" id="A0AAE1CYK1"/>
<keyword evidence="3" id="KW-1185">Reference proteome</keyword>
<proteinExistence type="predicted"/>